<reference evidence="3" key="1">
    <citation type="journal article" date="2019" name="Int. J. Syst. Evol. Microbiol.">
        <title>The Global Catalogue of Microorganisms (GCM) 10K type strain sequencing project: providing services to taxonomists for standard genome sequencing and annotation.</title>
        <authorList>
            <consortium name="The Broad Institute Genomics Platform"/>
            <consortium name="The Broad Institute Genome Sequencing Center for Infectious Disease"/>
            <person name="Wu L."/>
            <person name="Ma J."/>
        </authorList>
    </citation>
    <scope>NUCLEOTIDE SEQUENCE [LARGE SCALE GENOMIC DNA]</scope>
    <source>
        <strain evidence="3">CCM 2767</strain>
    </source>
</reference>
<organism evidence="2 3">
    <name type="scientific">Oxalicibacterium faecigallinarum</name>
    <dbReference type="NCBI Taxonomy" id="573741"/>
    <lineage>
        <taxon>Bacteria</taxon>
        <taxon>Pseudomonadati</taxon>
        <taxon>Pseudomonadota</taxon>
        <taxon>Betaproteobacteria</taxon>
        <taxon>Burkholderiales</taxon>
        <taxon>Oxalobacteraceae</taxon>
        <taxon>Oxalicibacterium</taxon>
    </lineage>
</organism>
<sequence length="175" mass="18477">MKMLGLPLTLFLLTGCAATVNNTSSSAPAIKTSAASAKNITLNLSGDKQHTAGGDWEKLKAAWQYGMKTAASGIGAGYSEQEGKPRATGQDGTVIAVQIKDYRYIGTGTRYGLGAFSGNAFVDANVKFINARTGALLGERNYNTTSSAWQGIFSPMTDKQVEALSNEIVKEVQSK</sequence>
<name>A0A8J3F544_9BURK</name>
<keyword evidence="3" id="KW-1185">Reference proteome</keyword>
<accession>A0A8J3F544</accession>
<dbReference type="Proteomes" id="UP000642180">
    <property type="component" value="Unassembled WGS sequence"/>
</dbReference>
<dbReference type="RefSeq" id="WP_188380092.1">
    <property type="nucleotide sequence ID" value="NZ_BMDI01000001.1"/>
</dbReference>
<dbReference type="EMBL" id="BMDI01000001">
    <property type="protein sequence ID" value="GGI17496.1"/>
    <property type="molecule type" value="Genomic_DNA"/>
</dbReference>
<evidence type="ECO:0008006" key="4">
    <source>
        <dbReference type="Google" id="ProtNLM"/>
    </source>
</evidence>
<evidence type="ECO:0000313" key="3">
    <source>
        <dbReference type="Proteomes" id="UP000642180"/>
    </source>
</evidence>
<comment type="caution">
    <text evidence="2">The sequence shown here is derived from an EMBL/GenBank/DDBJ whole genome shotgun (WGS) entry which is preliminary data.</text>
</comment>
<feature type="chain" id="PRO_5035292756" description="DUF4410 domain-containing protein" evidence="1">
    <location>
        <begin position="18"/>
        <end position="175"/>
    </location>
</feature>
<evidence type="ECO:0000313" key="2">
    <source>
        <dbReference type="EMBL" id="GGI17496.1"/>
    </source>
</evidence>
<proteinExistence type="predicted"/>
<keyword evidence="1" id="KW-0732">Signal</keyword>
<feature type="signal peptide" evidence="1">
    <location>
        <begin position="1"/>
        <end position="17"/>
    </location>
</feature>
<dbReference type="AlphaFoldDB" id="A0A8J3F544"/>
<protein>
    <recommendedName>
        <fullName evidence="4">DUF4410 domain-containing protein</fullName>
    </recommendedName>
</protein>
<dbReference type="PROSITE" id="PS51257">
    <property type="entry name" value="PROKAR_LIPOPROTEIN"/>
    <property type="match status" value="1"/>
</dbReference>
<evidence type="ECO:0000256" key="1">
    <source>
        <dbReference type="SAM" id="SignalP"/>
    </source>
</evidence>
<gene>
    <name evidence="2" type="ORF">GCM10008066_09270</name>
</gene>